<proteinExistence type="predicted"/>
<comment type="cofactor">
    <cofactor evidence="1">
        <name>a divalent metal cation</name>
        <dbReference type="ChEBI" id="CHEBI:60240"/>
    </cofactor>
</comment>
<sequence length="549" mass="61861">MADSAKASWSPEQLHTFCDICIRAIDMGMRPTTHFDKPGWMYVAKSFAEQTGLIGETGVGWSNELKTIAASDEWWRARIQENKEVKKFRTAGIEPSLKFKFDRMFSGVTATGQHAWAPSSGTVPGSDEDLDAINVGLQGAGLEEGSGDSDEHGDINYENYQNSRGVGGEHISSSSNTRSSGKRKQRDVPERRSRKKKSPGIGAQLVSIQQQLLDSISSRSDSTSANKDLSGCSIPQVMAELQSIPGSTDDDTFLFRAMQFLQVWTYFVDMDDAHFNALLNGDFEGEYDNVMDRVIEHINYDADEGNNNAYVDDNDNSSEDANDDEDDEDDITIIERKYDDDNIILSTAGALTHYYIAYIHKEPCMISSNQLIQTLPTHDTNCDESKIMPHFKNCIGAIDGTHVRWEGSAHDTHIFLEAIHSTRIQFPKPPEGKYYLVDAGYPNEYGYLVPYRGERYHLEDFRRRGEPSGRREVFNRAHSSLRNVIERTFGVWKQRMQHDDVFGEYDRNPDYIPDELLPDVVACETSQSSGRNSRMDIVRESIANSLMGE</sequence>
<protein>
    <recommendedName>
        <fullName evidence="4">DDE Tnp4 domain-containing protein</fullName>
    </recommendedName>
</protein>
<evidence type="ECO:0000313" key="5">
    <source>
        <dbReference type="EMBL" id="VFU23336.1"/>
    </source>
</evidence>
<name>A0A6N2KEB5_SALVM</name>
<gene>
    <name evidence="5" type="ORF">SVIM_LOCUS34428</name>
</gene>
<organism evidence="5">
    <name type="scientific">Salix viminalis</name>
    <name type="common">Common osier</name>
    <name type="synonym">Basket willow</name>
    <dbReference type="NCBI Taxonomy" id="40686"/>
    <lineage>
        <taxon>Eukaryota</taxon>
        <taxon>Viridiplantae</taxon>
        <taxon>Streptophyta</taxon>
        <taxon>Embryophyta</taxon>
        <taxon>Tracheophyta</taxon>
        <taxon>Spermatophyta</taxon>
        <taxon>Magnoliopsida</taxon>
        <taxon>eudicotyledons</taxon>
        <taxon>Gunneridae</taxon>
        <taxon>Pentapetalae</taxon>
        <taxon>rosids</taxon>
        <taxon>fabids</taxon>
        <taxon>Malpighiales</taxon>
        <taxon>Salicaceae</taxon>
        <taxon>Saliceae</taxon>
        <taxon>Salix</taxon>
    </lineage>
</organism>
<dbReference type="AlphaFoldDB" id="A0A6N2KEB5"/>
<feature type="region of interest" description="Disordered" evidence="3">
    <location>
        <begin position="139"/>
        <end position="201"/>
    </location>
</feature>
<keyword evidence="2" id="KW-0479">Metal-binding</keyword>
<evidence type="ECO:0000256" key="3">
    <source>
        <dbReference type="SAM" id="MobiDB-lite"/>
    </source>
</evidence>
<feature type="region of interest" description="Disordered" evidence="3">
    <location>
        <begin position="305"/>
        <end position="328"/>
    </location>
</feature>
<dbReference type="InterPro" id="IPR027806">
    <property type="entry name" value="HARBI1_dom"/>
</dbReference>
<evidence type="ECO:0000256" key="2">
    <source>
        <dbReference type="ARBA" id="ARBA00022723"/>
    </source>
</evidence>
<dbReference type="PANTHER" id="PTHR31704:SF37">
    <property type="entry name" value="HEAT SHOCK PROTEIN"/>
    <property type="match status" value="1"/>
</dbReference>
<dbReference type="EMBL" id="CAADRP010000113">
    <property type="protein sequence ID" value="VFU23336.1"/>
    <property type="molecule type" value="Genomic_DNA"/>
</dbReference>
<evidence type="ECO:0000256" key="1">
    <source>
        <dbReference type="ARBA" id="ARBA00001968"/>
    </source>
</evidence>
<feature type="compositionally biased region" description="Acidic residues" evidence="3">
    <location>
        <begin position="312"/>
        <end position="328"/>
    </location>
</feature>
<accession>A0A6N2KEB5</accession>
<feature type="domain" description="DDE Tnp4" evidence="4">
    <location>
        <begin position="403"/>
        <end position="495"/>
    </location>
</feature>
<dbReference type="GO" id="GO:0046872">
    <property type="term" value="F:metal ion binding"/>
    <property type="evidence" value="ECO:0007669"/>
    <property type="project" value="UniProtKB-KW"/>
</dbReference>
<dbReference type="PANTHER" id="PTHR31704">
    <property type="entry name" value="MYB/SANT-LIKE DNA-BINDING DOMAIN PROTEIN-RELATED"/>
    <property type="match status" value="1"/>
</dbReference>
<reference evidence="5" key="1">
    <citation type="submission" date="2019-03" db="EMBL/GenBank/DDBJ databases">
        <authorList>
            <person name="Mank J."/>
            <person name="Almeida P."/>
        </authorList>
    </citation>
    <scope>NUCLEOTIDE SEQUENCE</scope>
    <source>
        <strain evidence="5">78183</strain>
    </source>
</reference>
<evidence type="ECO:0000259" key="4">
    <source>
        <dbReference type="Pfam" id="PF13359"/>
    </source>
</evidence>
<dbReference type="Pfam" id="PF13359">
    <property type="entry name" value="DDE_Tnp_4"/>
    <property type="match status" value="1"/>
</dbReference>